<dbReference type="Proteomes" id="UP000247118">
    <property type="component" value="Chromosome"/>
</dbReference>
<organism evidence="7 8">
    <name type="scientific">Gordonia terrae</name>
    <dbReference type="NCBI Taxonomy" id="2055"/>
    <lineage>
        <taxon>Bacteria</taxon>
        <taxon>Bacillati</taxon>
        <taxon>Actinomycetota</taxon>
        <taxon>Actinomycetes</taxon>
        <taxon>Mycobacteriales</taxon>
        <taxon>Gordoniaceae</taxon>
        <taxon>Gordonia</taxon>
    </lineage>
</organism>
<dbReference type="Gene3D" id="3.90.226.10">
    <property type="entry name" value="2-enoyl-CoA Hydratase, Chain A, domain 1"/>
    <property type="match status" value="1"/>
</dbReference>
<keyword evidence="3" id="KW-0443">Lipid metabolism</keyword>
<dbReference type="Pfam" id="PF00378">
    <property type="entry name" value="ECH_1"/>
    <property type="match status" value="1"/>
</dbReference>
<evidence type="ECO:0000256" key="6">
    <source>
        <dbReference type="RuleBase" id="RU003707"/>
    </source>
</evidence>
<comment type="catalytic activity">
    <reaction evidence="5">
        <text>a 4-saturated-(3S)-3-hydroxyacyl-CoA = a (3E)-enoyl-CoA + H2O</text>
        <dbReference type="Rhea" id="RHEA:20724"/>
        <dbReference type="ChEBI" id="CHEBI:15377"/>
        <dbReference type="ChEBI" id="CHEBI:58521"/>
        <dbReference type="ChEBI" id="CHEBI:137480"/>
        <dbReference type="EC" id="4.2.1.17"/>
    </reaction>
</comment>
<dbReference type="InterPro" id="IPR001753">
    <property type="entry name" value="Enoyl-CoA_hydra/iso"/>
</dbReference>
<dbReference type="PROSITE" id="PS00166">
    <property type="entry name" value="ENOYL_COA_HYDRATASE"/>
    <property type="match status" value="1"/>
</dbReference>
<proteinExistence type="inferred from homology"/>
<dbReference type="EMBL" id="CP029604">
    <property type="protein sequence ID" value="AWO86848.1"/>
    <property type="molecule type" value="Genomic_DNA"/>
</dbReference>
<reference evidence="7 8" key="1">
    <citation type="submission" date="2018-05" db="EMBL/GenBank/DDBJ databases">
        <title>Complete genome sequence of Gordonia terrae NRRL B-16283.</title>
        <authorList>
            <person name="Garlena R.A."/>
            <person name="Russell D.A."/>
            <person name="Hatfull G.F."/>
        </authorList>
    </citation>
    <scope>NUCLEOTIDE SEQUENCE [LARGE SCALE GENOMIC DNA]</scope>
    <source>
        <strain evidence="7 8">NRRL B-16283</strain>
    </source>
</reference>
<dbReference type="CDD" id="cd06558">
    <property type="entry name" value="crotonase-like"/>
    <property type="match status" value="1"/>
</dbReference>
<sequence length="237" mass="26234">MNNPPANVLTVDLRRALHEIFDELERDLDVRAVVIASDQPQYTAGGDLKEDQSLTNDDVRHYIEEFFSVLERIERFRTPVIAAINGGSIGGGLEFVLACDVRIASTEAFFVAAGVNVGLIVSFWRLPRVVGLGAAKEILLTGSRYTAAQALNWGLVTEVHEPDALLGAALAKAHRIASRAPLSVELTKKSASEALDLTAQQGDELQIERFLQMFRTRDHQEALDAFFGRREGNYERR</sequence>
<dbReference type="GO" id="GO:0004300">
    <property type="term" value="F:enoyl-CoA hydratase activity"/>
    <property type="evidence" value="ECO:0007669"/>
    <property type="project" value="UniProtKB-EC"/>
</dbReference>
<dbReference type="PANTHER" id="PTHR11941">
    <property type="entry name" value="ENOYL-COA HYDRATASE-RELATED"/>
    <property type="match status" value="1"/>
</dbReference>
<evidence type="ECO:0000256" key="5">
    <source>
        <dbReference type="ARBA" id="ARBA00023717"/>
    </source>
</evidence>
<dbReference type="SUPFAM" id="SSF52096">
    <property type="entry name" value="ClpP/crotonase"/>
    <property type="match status" value="1"/>
</dbReference>
<dbReference type="GO" id="GO:0006635">
    <property type="term" value="P:fatty acid beta-oxidation"/>
    <property type="evidence" value="ECO:0007669"/>
    <property type="project" value="TreeGrafter"/>
</dbReference>
<evidence type="ECO:0000256" key="1">
    <source>
        <dbReference type="ARBA" id="ARBA00002994"/>
    </source>
</evidence>
<comment type="function">
    <text evidence="1">Could possibly oxidize fatty acids using specific components.</text>
</comment>
<accession>A0AAD0KDY0</accession>
<protein>
    <submittedName>
        <fullName evidence="7">Enoyl-CoA hydratase/isomerase family protein</fullName>
    </submittedName>
</protein>
<evidence type="ECO:0000313" key="7">
    <source>
        <dbReference type="EMBL" id="AWO86848.1"/>
    </source>
</evidence>
<evidence type="ECO:0000256" key="3">
    <source>
        <dbReference type="ARBA" id="ARBA00022832"/>
    </source>
</evidence>
<dbReference type="PANTHER" id="PTHR11941:SF54">
    <property type="entry name" value="ENOYL-COA HYDRATASE, MITOCHONDRIAL"/>
    <property type="match status" value="1"/>
</dbReference>
<evidence type="ECO:0000313" key="8">
    <source>
        <dbReference type="Proteomes" id="UP000247118"/>
    </source>
</evidence>
<gene>
    <name evidence="7" type="ORF">DLJ61_14860</name>
</gene>
<keyword evidence="3" id="KW-0276">Fatty acid metabolism</keyword>
<comment type="similarity">
    <text evidence="2 6">Belongs to the enoyl-CoA hydratase/isomerase family.</text>
</comment>
<dbReference type="InterPro" id="IPR029045">
    <property type="entry name" value="ClpP/crotonase-like_dom_sf"/>
</dbReference>
<dbReference type="AlphaFoldDB" id="A0AAD0KDY0"/>
<evidence type="ECO:0000256" key="2">
    <source>
        <dbReference type="ARBA" id="ARBA00005254"/>
    </source>
</evidence>
<name>A0AAD0KDY0_9ACTN</name>
<comment type="catalytic activity">
    <reaction evidence="4">
        <text>a (3S)-3-hydroxyacyl-CoA = a (2E)-enoyl-CoA + H2O</text>
        <dbReference type="Rhea" id="RHEA:16105"/>
        <dbReference type="ChEBI" id="CHEBI:15377"/>
        <dbReference type="ChEBI" id="CHEBI:57318"/>
        <dbReference type="ChEBI" id="CHEBI:58856"/>
        <dbReference type="EC" id="4.2.1.17"/>
    </reaction>
</comment>
<evidence type="ECO:0000256" key="4">
    <source>
        <dbReference type="ARBA" id="ARBA00023709"/>
    </source>
</evidence>
<dbReference type="InterPro" id="IPR018376">
    <property type="entry name" value="Enoyl-CoA_hyd/isom_CS"/>
</dbReference>